<reference evidence="1 2" key="1">
    <citation type="journal article" date="2018" name="Nat. Genet.">
        <title>The Rosa genome provides new insights in the design of modern roses.</title>
        <authorList>
            <person name="Bendahmane M."/>
        </authorList>
    </citation>
    <scope>NUCLEOTIDE SEQUENCE [LARGE SCALE GENOMIC DNA]</scope>
    <source>
        <strain evidence="2">cv. Old Blush</strain>
    </source>
</reference>
<evidence type="ECO:0000313" key="2">
    <source>
        <dbReference type="Proteomes" id="UP000238479"/>
    </source>
</evidence>
<proteinExistence type="predicted"/>
<dbReference type="GO" id="GO:0047893">
    <property type="term" value="F:flavonol 3-O-glucosyltransferase activity"/>
    <property type="evidence" value="ECO:0007669"/>
    <property type="project" value="UniProtKB-EC"/>
</dbReference>
<dbReference type="AlphaFoldDB" id="A0A2P6PM20"/>
<accession>A0A2P6PM20</accession>
<keyword evidence="1" id="KW-0328">Glycosyltransferase</keyword>
<comment type="caution">
    <text evidence="1">The sequence shown here is derived from an EMBL/GenBank/DDBJ whole genome shotgun (WGS) entry which is preliminary data.</text>
</comment>
<keyword evidence="2" id="KW-1185">Reference proteome</keyword>
<evidence type="ECO:0000313" key="1">
    <source>
        <dbReference type="EMBL" id="PRQ22969.1"/>
    </source>
</evidence>
<gene>
    <name evidence="1" type="ORF">RchiOBHm_Chr6g0256081</name>
</gene>
<dbReference type="Proteomes" id="UP000238479">
    <property type="component" value="Chromosome 6"/>
</dbReference>
<dbReference type="EMBL" id="PDCK01000044">
    <property type="protein sequence ID" value="PRQ22969.1"/>
    <property type="molecule type" value="Genomic_DNA"/>
</dbReference>
<dbReference type="OMA" id="METKSCK"/>
<dbReference type="Gramene" id="PRQ22969">
    <property type="protein sequence ID" value="PRQ22969"/>
    <property type="gene ID" value="RchiOBHm_Chr6g0256081"/>
</dbReference>
<name>A0A2P6PM20_ROSCH</name>
<protein>
    <submittedName>
        <fullName evidence="1">Putative flavonol 3-O-glucosyltransferase</fullName>
        <ecNumber evidence="1">2.4.1.91</ecNumber>
    </submittedName>
</protein>
<dbReference type="EC" id="2.4.1.91" evidence="1"/>
<dbReference type="STRING" id="74649.A0A2P6PM20"/>
<sequence>METKSCKQLDIVFFPYMAQGHSIPLANIAKLFSSHGVKSTIITTPLNAPFFSKATQRTKSLEFDHEIN</sequence>
<keyword evidence="1" id="KW-0808">Transferase</keyword>
<dbReference type="SUPFAM" id="SSF53756">
    <property type="entry name" value="UDP-Glycosyltransferase/glycogen phosphorylase"/>
    <property type="match status" value="1"/>
</dbReference>
<organism evidence="1 2">
    <name type="scientific">Rosa chinensis</name>
    <name type="common">China rose</name>
    <dbReference type="NCBI Taxonomy" id="74649"/>
    <lineage>
        <taxon>Eukaryota</taxon>
        <taxon>Viridiplantae</taxon>
        <taxon>Streptophyta</taxon>
        <taxon>Embryophyta</taxon>
        <taxon>Tracheophyta</taxon>
        <taxon>Spermatophyta</taxon>
        <taxon>Magnoliopsida</taxon>
        <taxon>eudicotyledons</taxon>
        <taxon>Gunneridae</taxon>
        <taxon>Pentapetalae</taxon>
        <taxon>rosids</taxon>
        <taxon>fabids</taxon>
        <taxon>Rosales</taxon>
        <taxon>Rosaceae</taxon>
        <taxon>Rosoideae</taxon>
        <taxon>Rosoideae incertae sedis</taxon>
        <taxon>Rosa</taxon>
    </lineage>
</organism>
<dbReference type="Gene3D" id="3.40.50.2000">
    <property type="entry name" value="Glycogen Phosphorylase B"/>
    <property type="match status" value="1"/>
</dbReference>